<gene>
    <name evidence="1" type="ORF">Patl1_06158</name>
</gene>
<evidence type="ECO:0000313" key="1">
    <source>
        <dbReference type="EMBL" id="KAJ0101561.1"/>
    </source>
</evidence>
<dbReference type="Proteomes" id="UP001164250">
    <property type="component" value="Chromosome 3"/>
</dbReference>
<dbReference type="EMBL" id="CM047899">
    <property type="protein sequence ID" value="KAJ0101561.1"/>
    <property type="molecule type" value="Genomic_DNA"/>
</dbReference>
<comment type="caution">
    <text evidence="1">The sequence shown here is derived from an EMBL/GenBank/DDBJ whole genome shotgun (WGS) entry which is preliminary data.</text>
</comment>
<accession>A0ACC1BR89</accession>
<name>A0ACC1BR89_9ROSI</name>
<keyword evidence="2" id="KW-1185">Reference proteome</keyword>
<proteinExistence type="predicted"/>
<organism evidence="1 2">
    <name type="scientific">Pistacia atlantica</name>
    <dbReference type="NCBI Taxonomy" id="434234"/>
    <lineage>
        <taxon>Eukaryota</taxon>
        <taxon>Viridiplantae</taxon>
        <taxon>Streptophyta</taxon>
        <taxon>Embryophyta</taxon>
        <taxon>Tracheophyta</taxon>
        <taxon>Spermatophyta</taxon>
        <taxon>Magnoliopsida</taxon>
        <taxon>eudicotyledons</taxon>
        <taxon>Gunneridae</taxon>
        <taxon>Pentapetalae</taxon>
        <taxon>rosids</taxon>
        <taxon>malvids</taxon>
        <taxon>Sapindales</taxon>
        <taxon>Anacardiaceae</taxon>
        <taxon>Pistacia</taxon>
    </lineage>
</organism>
<evidence type="ECO:0000313" key="2">
    <source>
        <dbReference type="Proteomes" id="UP001164250"/>
    </source>
</evidence>
<protein>
    <submittedName>
        <fullName evidence="1">Uncharacterized protein</fullName>
    </submittedName>
</protein>
<sequence length="697" mass="79567">MGKLGKKARKFAKKNLQSVLKRKRKNKSMFKKKASKKDERDAAENKEEEARELSNRRNHEGIDIEDTSLDEIFSEDDSDVDRDDSGSDGYLLEDSSDTYVAESHLEENGAGMESSVQNQEILLELESKMKKLERLKKKDPEFSRFLESHDRGLKSSRNEDAYSDDDETSNDDINSVDDDGPNSHKNKLLTSSVVNSWCNLIKEQQSVPALISLLNGYRAACHYGAESTGALDTDSSCRIQESETFCKILTFVLHEADNLFRGMLGISSSSSKRGTILELKNTPKWKTLRPLIKSYLRSTMFMLNQATDSEILALSLSRLRASVVFFAAFPPLLHRLIKIGVHLWATGEGILSSHSFLLLQDVSSVFSSDFFDICLIKMFKAFIGHCKFVEPALFKHIQFLRNSFVELCSQDLQKSSSKAMISNQKMSRILQLGLQTKKKVCGCTVHVLHNFPVLFKSREAVKKICSWQFTNCIDLWVTYISHNVHDYDLQPLIYIIIQIINGVAVLFPGPRYLPLRCKCVEWKGGWEAWEGLQLFICSEGLEILPKHLLKSRNFQEECVFAAIELLSVHFAQWSYNISFPELATIPLIRLRKFHEKTAIESFRRVVKRFVDMVEQNIEFVRKKREEVAFSPKDQQSVETFLQLEKQSGNAPFTQYYKSVMERAASGSLILNGKISFLEQKKSKRKRGQQSTVTIDAS</sequence>
<reference evidence="2" key="1">
    <citation type="journal article" date="2023" name="G3 (Bethesda)">
        <title>Genome assembly and association tests identify interacting loci associated with vigor, precocity, and sex in interspecific pistachio rootstocks.</title>
        <authorList>
            <person name="Palmer W."/>
            <person name="Jacygrad E."/>
            <person name="Sagayaradj S."/>
            <person name="Cavanaugh K."/>
            <person name="Han R."/>
            <person name="Bertier L."/>
            <person name="Beede B."/>
            <person name="Kafkas S."/>
            <person name="Golino D."/>
            <person name="Preece J."/>
            <person name="Michelmore R."/>
        </authorList>
    </citation>
    <scope>NUCLEOTIDE SEQUENCE [LARGE SCALE GENOMIC DNA]</scope>
</reference>